<name>Q93QI5_RHOHA</name>
<dbReference type="AlphaFoldDB" id="Q93QI5"/>
<accession>Q93QI5</accession>
<organism evidence="1">
    <name type="scientific">Rhodococcus hoagii</name>
    <name type="common">Corynebacterium equii</name>
    <dbReference type="NCBI Taxonomy" id="43767"/>
    <lineage>
        <taxon>Bacteria</taxon>
        <taxon>Bacillati</taxon>
        <taxon>Actinomycetota</taxon>
        <taxon>Actinomycetes</taxon>
        <taxon>Mycobacteriales</taxon>
        <taxon>Nocardiaceae</taxon>
        <taxon>Prescottella</taxon>
    </lineage>
</organism>
<proteinExistence type="predicted"/>
<protein>
    <submittedName>
        <fullName evidence="1">Uncharacterized protein</fullName>
    </submittedName>
</protein>
<reference evidence="1" key="1">
    <citation type="journal article" date="2004" name="Vet. Immunol. Immunopathol.">
        <title>The immunogenicity of Rhodococcus equi GroEL2-based vaccines in a murine model.</title>
        <authorList>
            <person name="Vanniasinkam T."/>
            <person name="Barton M.D."/>
            <person name="Heuzenroeder M.W."/>
        </authorList>
    </citation>
    <scope>NUCLEOTIDE SEQUENCE</scope>
    <source>
        <strain evidence="1">ATCC6939</strain>
    </source>
</reference>
<evidence type="ECO:0000313" key="1">
    <source>
        <dbReference type="EMBL" id="AAK95490.1"/>
    </source>
</evidence>
<dbReference type="EMBL" id="AF233387">
    <property type="protein sequence ID" value="AAK95490.1"/>
    <property type="molecule type" value="Genomic_DNA"/>
</dbReference>
<sequence length="165" mass="18015">MCYREPTARASASFLIRARVAFIPTIMSASKDSAPPRTVLIRNCDTWLVPVGASRRSTTRVPVSVGSRVYDQMVRFSLTRNAMALLGSKRTTLDVVGHTRKPLRLMLNVLVPSRTSPDTRILRHCGLHSPIRLRSDTIVHTSCGVAAISMLASRVFVTVGSPVSG</sequence>